<dbReference type="SMART" id="SM00612">
    <property type="entry name" value="Kelch"/>
    <property type="match status" value="6"/>
</dbReference>
<dbReference type="PANTHER" id="PTHR46344:SF27">
    <property type="entry name" value="KELCH REPEAT SUPERFAMILY PROTEIN"/>
    <property type="match status" value="1"/>
</dbReference>
<keyword evidence="2" id="KW-0677">Repeat</keyword>
<protein>
    <recommendedName>
        <fullName evidence="5">High-affinity leucine-specific transport system, periplasmic binding protein LivK</fullName>
    </recommendedName>
</protein>
<dbReference type="Gene3D" id="2.120.10.80">
    <property type="entry name" value="Kelch-type beta propeller"/>
    <property type="match status" value="1"/>
</dbReference>
<dbReference type="Gene3D" id="2.130.10.80">
    <property type="entry name" value="Galactose oxidase/kelch, beta-propeller"/>
    <property type="match status" value="2"/>
</dbReference>
<evidence type="ECO:0000256" key="2">
    <source>
        <dbReference type="ARBA" id="ARBA00022737"/>
    </source>
</evidence>
<dbReference type="eggNOG" id="COG3055">
    <property type="taxonomic scope" value="Bacteria"/>
</dbReference>
<evidence type="ECO:0000313" key="3">
    <source>
        <dbReference type="EMBL" id="EPX63253.1"/>
    </source>
</evidence>
<dbReference type="EMBL" id="ANAH02000005">
    <property type="protein sequence ID" value="EPX63253.1"/>
    <property type="molecule type" value="Genomic_DNA"/>
</dbReference>
<dbReference type="Proteomes" id="UP000011682">
    <property type="component" value="Unassembled WGS sequence"/>
</dbReference>
<dbReference type="SUPFAM" id="SSF50965">
    <property type="entry name" value="Galactose oxidase, central domain"/>
    <property type="match status" value="1"/>
</dbReference>
<name>S9R2Y3_CYSF2</name>
<dbReference type="PANTHER" id="PTHR46344">
    <property type="entry name" value="OS02G0202900 PROTEIN"/>
    <property type="match status" value="1"/>
</dbReference>
<evidence type="ECO:0000313" key="4">
    <source>
        <dbReference type="Proteomes" id="UP000011682"/>
    </source>
</evidence>
<sequence length="560" mass="59260">MYRITLLSLAVFVTACEGEPRKRPPASLAVHTSAKHAPMRASALVAEEQWISTRKNTPATVTLSASGTEGGPLDYAIVTGPASGGLEQNGASVIYLPHPGFAGSDSFTYRASDGVSQDSVATVHLQVINVPPVAHYHLAWVEKNGSKAITLSATDADGEELTYALVKSPGHGTLRQTGARVLYTPETGFTGADSFTFRALDSTTHGNTATVSLVVVNDGACMEYAGRWVSTGSLSGPRIGHTATLLEDGQVLVSGGFNKSTELYDPLLGTWSPGAKARADQRHHTTTRLPDGQVLMAGGDGSQPGSFTQLYDPTTRWWMPGAPMNSARQDHSATLLPDGRVLVTGGGDTDSGAVRDSAELYESTTHQWSPTHPMTTARQTHTSTLLHDGRVLVTGGRDASGKRLASAELYEPTLGTWTRTRDMAVARGDHTATVLPDGRVLITGGAESHENSQTSELYDPSLGTWTATGDMLRARRHHTALLLPGGQVFVVGGYNDREGILSLAELFDAHSGVWKSAGCSSVSRWGTTATLLSGPERVLIAGGVSNEDQSSVDLYFPANR</sequence>
<dbReference type="AlphaFoldDB" id="S9R2Y3"/>
<dbReference type="InterPro" id="IPR015915">
    <property type="entry name" value="Kelch-typ_b-propeller"/>
</dbReference>
<dbReference type="OrthoDB" id="246387at2"/>
<organism evidence="3 4">
    <name type="scientific">Cystobacter fuscus (strain ATCC 25194 / DSM 2262 / NBRC 100088 / M29)</name>
    <dbReference type="NCBI Taxonomy" id="1242864"/>
    <lineage>
        <taxon>Bacteria</taxon>
        <taxon>Pseudomonadati</taxon>
        <taxon>Myxococcota</taxon>
        <taxon>Myxococcia</taxon>
        <taxon>Myxococcales</taxon>
        <taxon>Cystobacterineae</taxon>
        <taxon>Archangiaceae</taxon>
        <taxon>Cystobacter</taxon>
    </lineage>
</organism>
<comment type="caution">
    <text evidence="3">The sequence shown here is derived from an EMBL/GenBank/DDBJ whole genome shotgun (WGS) entry which is preliminary data.</text>
</comment>
<dbReference type="InterPro" id="IPR006652">
    <property type="entry name" value="Kelch_1"/>
</dbReference>
<accession>S9R2Y3</accession>
<dbReference type="RefSeq" id="WP_002628212.1">
    <property type="nucleotide sequence ID" value="NZ_ANAH02000005.1"/>
</dbReference>
<keyword evidence="4" id="KW-1185">Reference proteome</keyword>
<dbReference type="Pfam" id="PF17963">
    <property type="entry name" value="Big_9"/>
    <property type="match status" value="2"/>
</dbReference>
<dbReference type="InterPro" id="IPR037293">
    <property type="entry name" value="Gal_Oxidase_central_sf"/>
</dbReference>
<proteinExistence type="predicted"/>
<dbReference type="Pfam" id="PF24681">
    <property type="entry name" value="Kelch_KLHDC2_KLHL20_DRC7"/>
    <property type="match status" value="1"/>
</dbReference>
<evidence type="ECO:0000256" key="1">
    <source>
        <dbReference type="ARBA" id="ARBA00022441"/>
    </source>
</evidence>
<keyword evidence="1" id="KW-0880">Kelch repeat</keyword>
<reference evidence="3" key="1">
    <citation type="submission" date="2013-05" db="EMBL/GenBank/DDBJ databases">
        <title>Genome assembly of Cystobacter fuscus DSM 2262.</title>
        <authorList>
            <person name="Sharma G."/>
            <person name="Khatri I."/>
            <person name="Kaur C."/>
            <person name="Mayilraj S."/>
            <person name="Subramanian S."/>
        </authorList>
    </citation>
    <scope>NUCLEOTIDE SEQUENCE [LARGE SCALE GENOMIC DNA]</scope>
    <source>
        <strain evidence="3">DSM 2262</strain>
    </source>
</reference>
<gene>
    <name evidence="3" type="ORF">D187_005658</name>
</gene>
<dbReference type="InterPro" id="IPR011043">
    <property type="entry name" value="Gal_Oxase/kelch_b-propeller"/>
</dbReference>
<evidence type="ECO:0008006" key="5">
    <source>
        <dbReference type="Google" id="ProtNLM"/>
    </source>
</evidence>
<dbReference type="Gene3D" id="2.60.40.3440">
    <property type="match status" value="2"/>
</dbReference>
<dbReference type="PROSITE" id="PS51257">
    <property type="entry name" value="PROKAR_LIPOPROTEIN"/>
    <property type="match status" value="1"/>
</dbReference>